<accession>A0A938WT89</accession>
<protein>
    <submittedName>
        <fullName evidence="9">FtsX-like permease family protein</fullName>
    </submittedName>
</protein>
<name>A0A938WT89_9BACT</name>
<comment type="subcellular location">
    <subcellularLocation>
        <location evidence="1">Cell membrane</location>
        <topology evidence="1">Multi-pass membrane protein</topology>
    </subcellularLocation>
</comment>
<evidence type="ECO:0000259" key="7">
    <source>
        <dbReference type="Pfam" id="PF02687"/>
    </source>
</evidence>
<reference evidence="9" key="2">
    <citation type="journal article" date="2021" name="Sci. Rep.">
        <title>The distribution of antibiotic resistance genes in chicken gut microbiota commensals.</title>
        <authorList>
            <person name="Juricova H."/>
            <person name="Matiasovicova J."/>
            <person name="Kubasova T."/>
            <person name="Cejkova D."/>
            <person name="Rychlik I."/>
        </authorList>
    </citation>
    <scope>NUCLEOTIDE SEQUENCE</scope>
    <source>
        <strain evidence="9">An824</strain>
    </source>
</reference>
<dbReference type="InterPro" id="IPR003838">
    <property type="entry name" value="ABC3_permease_C"/>
</dbReference>
<evidence type="ECO:0000313" key="10">
    <source>
        <dbReference type="Proteomes" id="UP000706891"/>
    </source>
</evidence>
<dbReference type="PANTHER" id="PTHR30572:SF18">
    <property type="entry name" value="ABC-TYPE MACROLIDE FAMILY EXPORT SYSTEM PERMEASE COMPONENT 2"/>
    <property type="match status" value="1"/>
</dbReference>
<feature type="domain" description="MacB-like periplasmic core" evidence="8">
    <location>
        <begin position="21"/>
        <end position="237"/>
    </location>
</feature>
<dbReference type="GO" id="GO:0005886">
    <property type="term" value="C:plasma membrane"/>
    <property type="evidence" value="ECO:0007669"/>
    <property type="project" value="UniProtKB-SubCell"/>
</dbReference>
<feature type="transmembrane region" description="Helical" evidence="6">
    <location>
        <begin position="286"/>
        <end position="306"/>
    </location>
</feature>
<organism evidence="9 10">
    <name type="scientific">Marseilla massiliensis</name>
    <dbReference type="NCBI Taxonomy" id="1841864"/>
    <lineage>
        <taxon>Bacteria</taxon>
        <taxon>Pseudomonadati</taxon>
        <taxon>Bacteroidota</taxon>
        <taxon>Bacteroidia</taxon>
        <taxon>Bacteroidales</taxon>
        <taxon>Prevotellaceae</taxon>
        <taxon>Marseilla</taxon>
    </lineage>
</organism>
<evidence type="ECO:0000256" key="6">
    <source>
        <dbReference type="SAM" id="Phobius"/>
    </source>
</evidence>
<dbReference type="InterPro" id="IPR025857">
    <property type="entry name" value="MacB_PCD"/>
</dbReference>
<dbReference type="EMBL" id="JACJJG010000060">
    <property type="protein sequence ID" value="MBM6674221.1"/>
    <property type="molecule type" value="Genomic_DNA"/>
</dbReference>
<feature type="domain" description="ABC3 transporter permease C-terminal" evidence="7">
    <location>
        <begin position="292"/>
        <end position="408"/>
    </location>
</feature>
<feature type="transmembrane region" description="Helical" evidence="6">
    <location>
        <begin position="21"/>
        <end position="43"/>
    </location>
</feature>
<dbReference type="GO" id="GO:0022857">
    <property type="term" value="F:transmembrane transporter activity"/>
    <property type="evidence" value="ECO:0007669"/>
    <property type="project" value="TreeGrafter"/>
</dbReference>
<feature type="transmembrane region" description="Helical" evidence="6">
    <location>
        <begin position="726"/>
        <end position="746"/>
    </location>
</feature>
<feature type="transmembrane region" description="Helical" evidence="6">
    <location>
        <begin position="342"/>
        <end position="360"/>
    </location>
</feature>
<sequence>MMPNFNLKSYFTFLSRNKAYTAVNVFGLAVSLMFVILIGLYAWHEFSVDRQHGKADRIYAVGLKLKDEPKPRAGSHHAVLRYMKKQYPEIEQTCGFTCGRLRLLDRGDILNPDVLMSDSTFFSMFDFKLLRGDRKTCLNQRNNIVLTESFARRMFGTDDVIGRPIMTEDSLHFRVTGVVQDFDGTIIGKDVCAIVDFSYCNLMGNAYSDENFPMSIAIGSTMAFVQVRKGTDFMQKEKDVQKFFPTFWPGPEDGYTQVSPVLIPLDKLYFSGCDNLYYLHLGNFKLVSILAAVAVVILLFSIMNYINLTVAQSGYRAREMATRRLFGCTKAGVGTNMFGESLVMCLLSLVIAIALAYVFAPYIGRLLDTKISLAPLFSPLGIAVLAAFVIVVSLIAGVLPATILSKVKPIEVVRGTFTKQTKMFFSRVFITVQNVITITMLACALIMSFQMLHLVKAPLGFKTVNNLTISGGRAFASNKLDVFLDKLRAMPEVKAAAPSMGTPTDGGNNNTIQLDGDNDFTSFQLFITTPEFMKIYGITLKTDLHAKGDSILYLNDLALKAFHMKPTDTHLSDRYDGSQFYRFPEKPQYGGVINDIRLGSILAEQRAILILVTKNVTMPWTVTVQVEGDPIEAYAKIKDIYKDVFHEEIDESSSPFVDKQIEEVFQEEIRTTKIVALFAFVAIVISLLGLVAMSTYFIQQRAREIAIRKVFGSTGNQVRRRLIRTFLLYVGIAFVIAVPIIVHFMSDWISQYSYRITWWPWIIVAGVIVLLISFAAVAVQSWIAAGENPVKNIKQE</sequence>
<feature type="transmembrane region" description="Helical" evidence="6">
    <location>
        <begin position="424"/>
        <end position="449"/>
    </location>
</feature>
<dbReference type="Proteomes" id="UP000706891">
    <property type="component" value="Unassembled WGS sequence"/>
</dbReference>
<comment type="caution">
    <text evidence="9">The sequence shown here is derived from an EMBL/GenBank/DDBJ whole genome shotgun (WGS) entry which is preliminary data.</text>
</comment>
<keyword evidence="3 6" id="KW-0812">Transmembrane</keyword>
<keyword evidence="2" id="KW-1003">Cell membrane</keyword>
<reference evidence="9" key="1">
    <citation type="submission" date="2020-08" db="EMBL/GenBank/DDBJ databases">
        <authorList>
            <person name="Cejkova D."/>
            <person name="Kubasova T."/>
            <person name="Jahodarova E."/>
            <person name="Rychlik I."/>
        </authorList>
    </citation>
    <scope>NUCLEOTIDE SEQUENCE</scope>
    <source>
        <strain evidence="9">An824</strain>
    </source>
</reference>
<dbReference type="Pfam" id="PF12704">
    <property type="entry name" value="MacB_PCD"/>
    <property type="match status" value="1"/>
</dbReference>
<keyword evidence="5 6" id="KW-0472">Membrane</keyword>
<feature type="transmembrane region" description="Helical" evidence="6">
    <location>
        <begin position="674"/>
        <end position="698"/>
    </location>
</feature>
<dbReference type="AlphaFoldDB" id="A0A938WT89"/>
<gene>
    <name evidence="9" type="ORF">H6A34_10085</name>
</gene>
<dbReference type="PANTHER" id="PTHR30572">
    <property type="entry name" value="MEMBRANE COMPONENT OF TRANSPORTER-RELATED"/>
    <property type="match status" value="1"/>
</dbReference>
<evidence type="ECO:0000256" key="2">
    <source>
        <dbReference type="ARBA" id="ARBA00022475"/>
    </source>
</evidence>
<keyword evidence="4 6" id="KW-1133">Transmembrane helix</keyword>
<evidence type="ECO:0000256" key="4">
    <source>
        <dbReference type="ARBA" id="ARBA00022989"/>
    </source>
</evidence>
<dbReference type="InterPro" id="IPR050250">
    <property type="entry name" value="Macrolide_Exporter_MacB"/>
</dbReference>
<evidence type="ECO:0000256" key="3">
    <source>
        <dbReference type="ARBA" id="ARBA00022692"/>
    </source>
</evidence>
<feature type="transmembrane region" description="Helical" evidence="6">
    <location>
        <begin position="758"/>
        <end position="785"/>
    </location>
</feature>
<evidence type="ECO:0000259" key="8">
    <source>
        <dbReference type="Pfam" id="PF12704"/>
    </source>
</evidence>
<feature type="domain" description="ABC3 transporter permease C-terminal" evidence="7">
    <location>
        <begin position="677"/>
        <end position="784"/>
    </location>
</feature>
<evidence type="ECO:0000256" key="5">
    <source>
        <dbReference type="ARBA" id="ARBA00023136"/>
    </source>
</evidence>
<proteinExistence type="predicted"/>
<feature type="transmembrane region" description="Helical" evidence="6">
    <location>
        <begin position="380"/>
        <end position="404"/>
    </location>
</feature>
<dbReference type="Pfam" id="PF02687">
    <property type="entry name" value="FtsX"/>
    <property type="match status" value="2"/>
</dbReference>
<evidence type="ECO:0000313" key="9">
    <source>
        <dbReference type="EMBL" id="MBM6674221.1"/>
    </source>
</evidence>
<evidence type="ECO:0000256" key="1">
    <source>
        <dbReference type="ARBA" id="ARBA00004651"/>
    </source>
</evidence>
<keyword evidence="10" id="KW-1185">Reference proteome</keyword>